<keyword evidence="2" id="KW-0479">Metal-binding</keyword>
<feature type="compositionally biased region" description="Polar residues" evidence="8">
    <location>
        <begin position="44"/>
        <end position="67"/>
    </location>
</feature>
<dbReference type="CDD" id="cd12148">
    <property type="entry name" value="fungal_TF_MHR"/>
    <property type="match status" value="1"/>
</dbReference>
<comment type="subcellular location">
    <subcellularLocation>
        <location evidence="1">Nucleus</location>
    </subcellularLocation>
</comment>
<organism evidence="10 11">
    <name type="scientific">Hypocrea atroviridis (strain ATCC 20476 / IMI 206040)</name>
    <name type="common">Trichoderma atroviride</name>
    <dbReference type="NCBI Taxonomy" id="452589"/>
    <lineage>
        <taxon>Eukaryota</taxon>
        <taxon>Fungi</taxon>
        <taxon>Dikarya</taxon>
        <taxon>Ascomycota</taxon>
        <taxon>Pezizomycotina</taxon>
        <taxon>Sordariomycetes</taxon>
        <taxon>Hypocreomycetidae</taxon>
        <taxon>Hypocreales</taxon>
        <taxon>Hypocreaceae</taxon>
        <taxon>Trichoderma</taxon>
    </lineage>
</organism>
<evidence type="ECO:0000256" key="1">
    <source>
        <dbReference type="ARBA" id="ARBA00004123"/>
    </source>
</evidence>
<dbReference type="STRING" id="452589.G9P5B9"/>
<evidence type="ECO:0000313" key="10">
    <source>
        <dbReference type="EMBL" id="EHK41304.1"/>
    </source>
</evidence>
<dbReference type="Pfam" id="PF04082">
    <property type="entry name" value="Fungal_trans"/>
    <property type="match status" value="1"/>
</dbReference>
<dbReference type="GO" id="GO:0006351">
    <property type="term" value="P:DNA-templated transcription"/>
    <property type="evidence" value="ECO:0007669"/>
    <property type="project" value="InterPro"/>
</dbReference>
<evidence type="ECO:0000313" key="11">
    <source>
        <dbReference type="Proteomes" id="UP000005426"/>
    </source>
</evidence>
<dbReference type="PANTHER" id="PTHR47782">
    <property type="entry name" value="ZN(II)2CYS6 TRANSCRIPTION FACTOR (EUROFUNG)-RELATED"/>
    <property type="match status" value="1"/>
</dbReference>
<evidence type="ECO:0000256" key="8">
    <source>
        <dbReference type="SAM" id="MobiDB-lite"/>
    </source>
</evidence>
<protein>
    <recommendedName>
        <fullName evidence="9">Xylanolytic transcriptional activator regulatory domain-containing protein</fullName>
    </recommendedName>
</protein>
<feature type="compositionally biased region" description="Basic and acidic residues" evidence="8">
    <location>
        <begin position="8"/>
        <end position="20"/>
    </location>
</feature>
<keyword evidence="11" id="KW-1185">Reference proteome</keyword>
<dbReference type="PANTHER" id="PTHR47782:SF14">
    <property type="entry name" value="ZN(II)2CYS6 TRANSCRIPTION FACTOR (EUROFUNG)"/>
    <property type="match status" value="1"/>
</dbReference>
<evidence type="ECO:0000256" key="2">
    <source>
        <dbReference type="ARBA" id="ARBA00022723"/>
    </source>
</evidence>
<evidence type="ECO:0000256" key="5">
    <source>
        <dbReference type="ARBA" id="ARBA00023125"/>
    </source>
</evidence>
<sequence>MDSPARIAGRESESSVQSLEKEIASLEARLSRLQTTAAEPLQPATFQPQNNPTHMPSETPISSMASREQSLDSVDLDVLKEVETVSLYRGELYCLHKMARRAIRLENCDPRGMLNLTQKKSLLASYSQPHSSSAPLDYDLAISYANKYFAYIHPTFPIVSEDAIRNTLRKMAAGTQNDLRERTISYLVISIGAILPIESFAAYDIYHSADYFLRSLDILFSYDESATTVQILLLFTICSLFDPSTGSSWHLIDLATQACIDMGYHQLQPEAETARNSPVKGSTLFQAAYVLDFSALGLPMGIQNRDMSFDWDAHIVQPTSICASGSRIPKMMPRATYPAMKSAYYNLD</sequence>
<dbReference type="GO" id="GO:0005634">
    <property type="term" value="C:nucleus"/>
    <property type="evidence" value="ECO:0007669"/>
    <property type="project" value="UniProtKB-SubCell"/>
</dbReference>
<dbReference type="EMBL" id="ABDG02000027">
    <property type="protein sequence ID" value="EHK41304.1"/>
    <property type="molecule type" value="Genomic_DNA"/>
</dbReference>
<keyword evidence="7" id="KW-0539">Nucleus</keyword>
<keyword evidence="5" id="KW-0238">DNA-binding</keyword>
<proteinExistence type="predicted"/>
<dbReference type="InterPro" id="IPR052202">
    <property type="entry name" value="Yeast_MetPath_Reg"/>
</dbReference>
<dbReference type="Proteomes" id="UP000005426">
    <property type="component" value="Unassembled WGS sequence"/>
</dbReference>
<dbReference type="InterPro" id="IPR007219">
    <property type="entry name" value="XnlR_reg_dom"/>
</dbReference>
<dbReference type="GO" id="GO:0000981">
    <property type="term" value="F:DNA-binding transcription factor activity, RNA polymerase II-specific"/>
    <property type="evidence" value="ECO:0007669"/>
    <property type="project" value="TreeGrafter"/>
</dbReference>
<evidence type="ECO:0000256" key="6">
    <source>
        <dbReference type="ARBA" id="ARBA00023163"/>
    </source>
</evidence>
<evidence type="ECO:0000256" key="3">
    <source>
        <dbReference type="ARBA" id="ARBA00022833"/>
    </source>
</evidence>
<keyword evidence="4" id="KW-0805">Transcription regulation</keyword>
<dbReference type="AlphaFoldDB" id="G9P5B9"/>
<evidence type="ECO:0000256" key="7">
    <source>
        <dbReference type="ARBA" id="ARBA00023242"/>
    </source>
</evidence>
<evidence type="ECO:0000259" key="9">
    <source>
        <dbReference type="Pfam" id="PF04082"/>
    </source>
</evidence>
<gene>
    <name evidence="10" type="ORF">TRIATDRAFT_84877</name>
</gene>
<dbReference type="OMA" id="LENCDPR"/>
<evidence type="ECO:0000256" key="4">
    <source>
        <dbReference type="ARBA" id="ARBA00023015"/>
    </source>
</evidence>
<comment type="caution">
    <text evidence="10">The sequence shown here is derived from an EMBL/GenBank/DDBJ whole genome shotgun (WGS) entry which is preliminary data.</text>
</comment>
<name>G9P5B9_HYPAI</name>
<feature type="region of interest" description="Disordered" evidence="8">
    <location>
        <begin position="1"/>
        <end position="20"/>
    </location>
</feature>
<keyword evidence="3" id="KW-0862">Zinc</keyword>
<reference evidence="10 11" key="1">
    <citation type="journal article" date="2011" name="Genome Biol.">
        <title>Comparative genome sequence analysis underscores mycoparasitism as the ancestral life style of Trichoderma.</title>
        <authorList>
            <person name="Kubicek C.P."/>
            <person name="Herrera-Estrella A."/>
            <person name="Seidl-Seiboth V."/>
            <person name="Martinez D.A."/>
            <person name="Druzhinina I.S."/>
            <person name="Thon M."/>
            <person name="Zeilinger S."/>
            <person name="Casas-Flores S."/>
            <person name="Horwitz B.A."/>
            <person name="Mukherjee P.K."/>
            <person name="Mukherjee M."/>
            <person name="Kredics L."/>
            <person name="Alcaraz L.D."/>
            <person name="Aerts A."/>
            <person name="Antal Z."/>
            <person name="Atanasova L."/>
            <person name="Cervantes-Badillo M.G."/>
            <person name="Challacombe J."/>
            <person name="Chertkov O."/>
            <person name="McCluskey K."/>
            <person name="Coulpier F."/>
            <person name="Deshpande N."/>
            <person name="von Doehren H."/>
            <person name="Ebbole D.J."/>
            <person name="Esquivel-Naranjo E.U."/>
            <person name="Fekete E."/>
            <person name="Flipphi M."/>
            <person name="Glaser F."/>
            <person name="Gomez-Rodriguez E.Y."/>
            <person name="Gruber S."/>
            <person name="Han C."/>
            <person name="Henrissat B."/>
            <person name="Hermosa R."/>
            <person name="Hernandez-Onate M."/>
            <person name="Karaffa L."/>
            <person name="Kosti I."/>
            <person name="Le Crom S."/>
            <person name="Lindquist E."/>
            <person name="Lucas S."/>
            <person name="Luebeck M."/>
            <person name="Luebeck P.S."/>
            <person name="Margeot A."/>
            <person name="Metz B."/>
            <person name="Misra M."/>
            <person name="Nevalainen H."/>
            <person name="Omann M."/>
            <person name="Packer N."/>
            <person name="Perrone G."/>
            <person name="Uresti-Rivera E.E."/>
            <person name="Salamov A."/>
            <person name="Schmoll M."/>
            <person name="Seiboth B."/>
            <person name="Shapiro H."/>
            <person name="Sukno S."/>
            <person name="Tamayo-Ramos J.A."/>
            <person name="Tisch D."/>
            <person name="Wiest A."/>
            <person name="Wilkinson H.H."/>
            <person name="Zhang M."/>
            <person name="Coutinho P.M."/>
            <person name="Kenerley C.M."/>
            <person name="Monte E."/>
            <person name="Baker S.E."/>
            <person name="Grigoriev I.V."/>
        </authorList>
    </citation>
    <scope>NUCLEOTIDE SEQUENCE [LARGE SCALE GENOMIC DNA]</scope>
    <source>
        <strain evidence="11">ATCC 20476 / IMI 206040</strain>
    </source>
</reference>
<dbReference type="OrthoDB" id="2154091at2759"/>
<dbReference type="HOGENOM" id="CLU_797080_0_0_1"/>
<feature type="domain" description="Xylanolytic transcriptional activator regulatory" evidence="9">
    <location>
        <begin position="146"/>
        <end position="270"/>
    </location>
</feature>
<dbReference type="GO" id="GO:0043565">
    <property type="term" value="F:sequence-specific DNA binding"/>
    <property type="evidence" value="ECO:0007669"/>
    <property type="project" value="TreeGrafter"/>
</dbReference>
<keyword evidence="6" id="KW-0804">Transcription</keyword>
<feature type="region of interest" description="Disordered" evidence="8">
    <location>
        <begin position="34"/>
        <end position="67"/>
    </location>
</feature>
<dbReference type="GO" id="GO:0045944">
    <property type="term" value="P:positive regulation of transcription by RNA polymerase II"/>
    <property type="evidence" value="ECO:0007669"/>
    <property type="project" value="TreeGrafter"/>
</dbReference>
<dbReference type="eggNOG" id="ENOG502RQ0X">
    <property type="taxonomic scope" value="Eukaryota"/>
</dbReference>
<accession>G9P5B9</accession>
<dbReference type="GO" id="GO:0008270">
    <property type="term" value="F:zinc ion binding"/>
    <property type="evidence" value="ECO:0007669"/>
    <property type="project" value="InterPro"/>
</dbReference>